<reference evidence="1 2" key="1">
    <citation type="submission" date="2018-10" db="EMBL/GenBank/DDBJ databases">
        <title>Genome sequence of Verticillium nonalfalfae VnAa140.</title>
        <authorList>
            <person name="Stajich J.E."/>
            <person name="Kasson M.T."/>
        </authorList>
    </citation>
    <scope>NUCLEOTIDE SEQUENCE [LARGE SCALE GENOMIC DNA]</scope>
    <source>
        <strain evidence="1 2">VnAa140</strain>
    </source>
</reference>
<sequence>MSSWGICPVLDYDISSMIDFVTQNIPTLLAQPQLTPDYHAFISAILRPARLPKAT</sequence>
<accession>A0A3M9Y0I4</accession>
<dbReference type="GeneID" id="39604691"/>
<evidence type="ECO:0000313" key="1">
    <source>
        <dbReference type="EMBL" id="RNJ54027.1"/>
    </source>
</evidence>
<proteinExistence type="predicted"/>
<organism evidence="1 2">
    <name type="scientific">Verticillium nonalfalfae</name>
    <dbReference type="NCBI Taxonomy" id="1051616"/>
    <lineage>
        <taxon>Eukaryota</taxon>
        <taxon>Fungi</taxon>
        <taxon>Dikarya</taxon>
        <taxon>Ascomycota</taxon>
        <taxon>Pezizomycotina</taxon>
        <taxon>Sordariomycetes</taxon>
        <taxon>Hypocreomycetidae</taxon>
        <taxon>Glomerellales</taxon>
        <taxon>Plectosphaerellaceae</taxon>
        <taxon>Verticillium</taxon>
    </lineage>
</organism>
<dbReference type="Proteomes" id="UP000267145">
    <property type="component" value="Unassembled WGS sequence"/>
</dbReference>
<keyword evidence="2" id="KW-1185">Reference proteome</keyword>
<gene>
    <name evidence="1" type="ORF">D7B24_001002</name>
</gene>
<protein>
    <submittedName>
        <fullName evidence="1">Uncharacterized protein</fullName>
    </submittedName>
</protein>
<evidence type="ECO:0000313" key="2">
    <source>
        <dbReference type="Proteomes" id="UP000267145"/>
    </source>
</evidence>
<name>A0A3M9Y0I4_9PEZI</name>
<dbReference type="EMBL" id="RBVV01000118">
    <property type="protein sequence ID" value="RNJ54027.1"/>
    <property type="molecule type" value="Genomic_DNA"/>
</dbReference>
<dbReference type="AlphaFoldDB" id="A0A3M9Y0I4"/>
<dbReference type="RefSeq" id="XP_028492185.1">
    <property type="nucleotide sequence ID" value="XM_028635247.1"/>
</dbReference>
<comment type="caution">
    <text evidence="1">The sequence shown here is derived from an EMBL/GenBank/DDBJ whole genome shotgun (WGS) entry which is preliminary data.</text>
</comment>